<evidence type="ECO:0000259" key="1">
    <source>
        <dbReference type="Pfam" id="PF13460"/>
    </source>
</evidence>
<dbReference type="InterPro" id="IPR051783">
    <property type="entry name" value="NAD(P)-dependent_oxidoreduct"/>
</dbReference>
<dbReference type="Gene3D" id="3.40.50.720">
    <property type="entry name" value="NAD(P)-binding Rossmann-like Domain"/>
    <property type="match status" value="1"/>
</dbReference>
<dbReference type="RefSeq" id="WP_259427169.1">
    <property type="nucleotide sequence ID" value="NZ_JANWTC010000003.1"/>
</dbReference>
<name>A0ABT2FVB2_9CORY</name>
<gene>
    <name evidence="2" type="ORF">NYP18_05425</name>
</gene>
<dbReference type="PANTHER" id="PTHR48079">
    <property type="entry name" value="PROTEIN YEEZ"/>
    <property type="match status" value="1"/>
</dbReference>
<evidence type="ECO:0000313" key="2">
    <source>
        <dbReference type="EMBL" id="MCS5479096.1"/>
    </source>
</evidence>
<dbReference type="EMBL" id="JANWTC010000003">
    <property type="protein sequence ID" value="MCS5479096.1"/>
    <property type="molecule type" value="Genomic_DNA"/>
</dbReference>
<evidence type="ECO:0000313" key="3">
    <source>
        <dbReference type="Proteomes" id="UP001205965"/>
    </source>
</evidence>
<dbReference type="InterPro" id="IPR036291">
    <property type="entry name" value="NAD(P)-bd_dom_sf"/>
</dbReference>
<dbReference type="InterPro" id="IPR016040">
    <property type="entry name" value="NAD(P)-bd_dom"/>
</dbReference>
<dbReference type="Proteomes" id="UP001205965">
    <property type="component" value="Unassembled WGS sequence"/>
</dbReference>
<dbReference type="PANTHER" id="PTHR48079:SF6">
    <property type="entry name" value="NAD(P)-BINDING DOMAIN-CONTAINING PROTEIN-RELATED"/>
    <property type="match status" value="1"/>
</dbReference>
<dbReference type="Pfam" id="PF13460">
    <property type="entry name" value="NAD_binding_10"/>
    <property type="match status" value="1"/>
</dbReference>
<accession>A0ABT2FVB2</accession>
<keyword evidence="3" id="KW-1185">Reference proteome</keyword>
<comment type="caution">
    <text evidence="2">The sequence shown here is derived from an EMBL/GenBank/DDBJ whole genome shotgun (WGS) entry which is preliminary data.</text>
</comment>
<proteinExistence type="predicted"/>
<protein>
    <submittedName>
        <fullName evidence="2">NAD(P)H-binding protein</fullName>
    </submittedName>
</protein>
<dbReference type="SUPFAM" id="SSF51735">
    <property type="entry name" value="NAD(P)-binding Rossmann-fold domains"/>
    <property type="match status" value="1"/>
</dbReference>
<organism evidence="2 3">
    <name type="scientific">Corynebacterium lemuris</name>
    <dbReference type="NCBI Taxonomy" id="1859292"/>
    <lineage>
        <taxon>Bacteria</taxon>
        <taxon>Bacillati</taxon>
        <taxon>Actinomycetota</taxon>
        <taxon>Actinomycetes</taxon>
        <taxon>Mycobacteriales</taxon>
        <taxon>Corynebacteriaceae</taxon>
        <taxon>Corynebacterium</taxon>
    </lineage>
</organism>
<reference evidence="2 3" key="1">
    <citation type="submission" date="2022-08" db="EMBL/GenBank/DDBJ databases">
        <title>YIM 101645 draft genome.</title>
        <authorList>
            <person name="Chen X."/>
        </authorList>
    </citation>
    <scope>NUCLEOTIDE SEQUENCE [LARGE SCALE GENOMIC DNA]</scope>
    <source>
        <strain evidence="2 3">YIM 101645</strain>
    </source>
</reference>
<feature type="domain" description="NAD(P)-binding" evidence="1">
    <location>
        <begin position="16"/>
        <end position="114"/>
    </location>
</feature>
<sequence>MTSTDQPARVMLVGCGRVGTRLGKHLLASGREVVALRRDTSSLPAEFHSVPVDLGKPLAEALPAADAMVITLTSSTGGEPDGYLKALRNLAAALPSVPPRVIFVSSTGVFEGRYDGRPLTEADIPAPTTPRGVLLREGELLATALFDALIVRPAGIYGPGREMILRKVLERSPIRYAQRTNRIHEADLVRALEWLLTAADPPRVLHAVDRAPAPLGEVAGFVAQHLGLPAPPEAAPGEAGGTVLDGSLLHGLLGGLHYPTFREGYAEIIAGREP</sequence>